<evidence type="ECO:0000256" key="6">
    <source>
        <dbReference type="SAM" id="Phobius"/>
    </source>
</evidence>
<evidence type="ECO:0000256" key="4">
    <source>
        <dbReference type="ARBA" id="ARBA00022777"/>
    </source>
</evidence>
<feature type="transmembrane region" description="Helical" evidence="6">
    <location>
        <begin position="32"/>
        <end position="56"/>
    </location>
</feature>
<feature type="transmembrane region" description="Helical" evidence="6">
    <location>
        <begin position="7"/>
        <end position="26"/>
    </location>
</feature>
<evidence type="ECO:0000256" key="5">
    <source>
        <dbReference type="ARBA" id="ARBA00023012"/>
    </source>
</evidence>
<dbReference type="EMBL" id="AP019376">
    <property type="protein sequence ID" value="BBH85969.1"/>
    <property type="molecule type" value="Genomic_DNA"/>
</dbReference>
<keyword evidence="3" id="KW-0597">Phosphoprotein</keyword>
<evidence type="ECO:0000256" key="3">
    <source>
        <dbReference type="ARBA" id="ARBA00022553"/>
    </source>
</evidence>
<keyword evidence="6" id="KW-0472">Membrane</keyword>
<dbReference type="InterPro" id="IPR003594">
    <property type="entry name" value="HATPase_dom"/>
</dbReference>
<dbReference type="Pfam" id="PF02518">
    <property type="entry name" value="HATPase_c"/>
    <property type="match status" value="1"/>
</dbReference>
<dbReference type="GO" id="GO:0000155">
    <property type="term" value="F:phosphorelay sensor kinase activity"/>
    <property type="evidence" value="ECO:0007669"/>
    <property type="project" value="TreeGrafter"/>
</dbReference>
<dbReference type="EC" id="2.7.13.3" evidence="2"/>
<proteinExistence type="predicted"/>
<evidence type="ECO:0000256" key="2">
    <source>
        <dbReference type="ARBA" id="ARBA00012438"/>
    </source>
</evidence>
<keyword evidence="6" id="KW-0812">Transmembrane</keyword>
<dbReference type="CDD" id="cd00075">
    <property type="entry name" value="HATPase"/>
    <property type="match status" value="1"/>
</dbReference>
<protein>
    <recommendedName>
        <fullName evidence="2">histidine kinase</fullName>
        <ecNumber evidence="2">2.7.13.3</ecNumber>
    </recommendedName>
</protein>
<dbReference type="SUPFAM" id="SSF55874">
    <property type="entry name" value="ATPase domain of HSP90 chaperone/DNA topoisomerase II/histidine kinase"/>
    <property type="match status" value="1"/>
</dbReference>
<evidence type="ECO:0000256" key="1">
    <source>
        <dbReference type="ARBA" id="ARBA00000085"/>
    </source>
</evidence>
<comment type="catalytic activity">
    <reaction evidence="1">
        <text>ATP + protein L-histidine = ADP + protein N-phospho-L-histidine.</text>
        <dbReference type="EC" id="2.7.13.3"/>
    </reaction>
</comment>
<keyword evidence="5" id="KW-0902">Two-component regulatory system</keyword>
<dbReference type="InterPro" id="IPR036890">
    <property type="entry name" value="HATPase_C_sf"/>
</dbReference>
<reference evidence="8" key="1">
    <citation type="submission" date="2018-12" db="EMBL/GenBank/DDBJ databases">
        <title>Novel natural products biosynthetic potential of the class Ktedonobacteria.</title>
        <authorList>
            <person name="Zheng Y."/>
            <person name="Saitou A."/>
            <person name="Wang C.M."/>
            <person name="Toyoda A."/>
            <person name="Minakuchi Y."/>
            <person name="Sekiguchi Y."/>
            <person name="Ueda K."/>
            <person name="Takano H."/>
            <person name="Sakai Y."/>
            <person name="Yokota A."/>
            <person name="Yabe S."/>
        </authorList>
    </citation>
    <scope>NUCLEOTIDE SEQUENCE</scope>
    <source>
        <strain evidence="8">COM3</strain>
    </source>
</reference>
<dbReference type="InterPro" id="IPR005467">
    <property type="entry name" value="His_kinase_dom"/>
</dbReference>
<dbReference type="Gene3D" id="3.30.565.10">
    <property type="entry name" value="Histidine kinase-like ATPase, C-terminal domain"/>
    <property type="match status" value="1"/>
</dbReference>
<dbReference type="PRINTS" id="PR00344">
    <property type="entry name" value="BCTRLSENSOR"/>
</dbReference>
<sequence>MTAGSYCLLSLFFPDFSLLSLLLFLLPPGGTLFLWGTGPALLAIVTGEITLFLCFTCLFRPEAFYQLAESTTLLLLLGGIALAQSEAERQQLAQKIQPAHTDETQTPDEDTLTMISHRLRSLLTSLSLNTQVLQESLQAPPSARTLRLLQQRCTRSLAHISALTLTLDNLVETIRIQTGQLTYDFTECDLTELLRSLLEEQSRLHPDHHFLLSLEPECDQLPLFIDEARISLVVLNLLSNALRFAPADQPITLSLHRVETDQVHVQVHDEGPGLPGFEQERIWERFYCSEYIQALPGFSHGLGLGLYVTRVIIEGHGGQVGVESTPGKGATFWFQLPLHAL</sequence>
<dbReference type="PANTHER" id="PTHR43547:SF2">
    <property type="entry name" value="HYBRID SIGNAL TRANSDUCTION HISTIDINE KINASE C"/>
    <property type="match status" value="1"/>
</dbReference>
<dbReference type="AlphaFoldDB" id="A0A455SGA5"/>
<evidence type="ECO:0000259" key="7">
    <source>
        <dbReference type="PROSITE" id="PS50109"/>
    </source>
</evidence>
<keyword evidence="4" id="KW-0418">Kinase</keyword>
<evidence type="ECO:0000313" key="8">
    <source>
        <dbReference type="EMBL" id="BBH85969.1"/>
    </source>
</evidence>
<gene>
    <name evidence="8" type="ORF">KTC_07200</name>
</gene>
<keyword evidence="6" id="KW-1133">Transmembrane helix</keyword>
<dbReference type="SMART" id="SM00387">
    <property type="entry name" value="HATPase_c"/>
    <property type="match status" value="1"/>
</dbReference>
<accession>A0A455SGA5</accession>
<dbReference type="InterPro" id="IPR004358">
    <property type="entry name" value="Sig_transdc_His_kin-like_C"/>
</dbReference>
<keyword evidence="4" id="KW-0808">Transferase</keyword>
<feature type="domain" description="Histidine kinase" evidence="7">
    <location>
        <begin position="114"/>
        <end position="340"/>
    </location>
</feature>
<name>A0A455SGA5_9CHLR</name>
<dbReference type="PROSITE" id="PS50109">
    <property type="entry name" value="HIS_KIN"/>
    <property type="match status" value="1"/>
</dbReference>
<organism evidence="8">
    <name type="scientific">Thermosporothrix sp. COM3</name>
    <dbReference type="NCBI Taxonomy" id="2490863"/>
    <lineage>
        <taxon>Bacteria</taxon>
        <taxon>Bacillati</taxon>
        <taxon>Chloroflexota</taxon>
        <taxon>Ktedonobacteria</taxon>
        <taxon>Ktedonobacterales</taxon>
        <taxon>Thermosporotrichaceae</taxon>
        <taxon>Thermosporothrix</taxon>
    </lineage>
</organism>
<dbReference type="PANTHER" id="PTHR43547">
    <property type="entry name" value="TWO-COMPONENT HISTIDINE KINASE"/>
    <property type="match status" value="1"/>
</dbReference>